<keyword evidence="5" id="KW-0560">Oxidoreductase</keyword>
<evidence type="ECO:0000259" key="6">
    <source>
        <dbReference type="Pfam" id="PF07992"/>
    </source>
</evidence>
<evidence type="ECO:0000256" key="5">
    <source>
        <dbReference type="ARBA" id="ARBA00023002"/>
    </source>
</evidence>
<accession>A0AAE6RC66</accession>
<evidence type="ECO:0000313" key="8">
    <source>
        <dbReference type="Proteomes" id="UP000464593"/>
    </source>
</evidence>
<dbReference type="EMBL" id="CP040324">
    <property type="protein sequence ID" value="QHB27721.1"/>
    <property type="molecule type" value="Genomic_DNA"/>
</dbReference>
<dbReference type="Gene3D" id="3.50.50.100">
    <property type="match status" value="1"/>
</dbReference>
<comment type="similarity">
    <text evidence="2">Belongs to the NADH dehydrogenase family.</text>
</comment>
<dbReference type="GO" id="GO:0003955">
    <property type="term" value="F:NAD(P)H dehydrogenase (quinone) activity"/>
    <property type="evidence" value="ECO:0007669"/>
    <property type="project" value="TreeGrafter"/>
</dbReference>
<reference evidence="7 8" key="1">
    <citation type="submission" date="2019-05" db="EMBL/GenBank/DDBJ databases">
        <title>Complete genome sequence of Pseudomonas Pseudomonas resinovorans.</title>
        <authorList>
            <person name="Chen H.-P."/>
        </authorList>
    </citation>
    <scope>NUCLEOTIDE SEQUENCE [LARGE SCALE GENOMIC DNA]</scope>
    <source>
        <strain evidence="7 8">TCU-CK1</strain>
    </source>
</reference>
<dbReference type="InterPro" id="IPR023753">
    <property type="entry name" value="FAD/NAD-binding_dom"/>
</dbReference>
<dbReference type="PANTHER" id="PTHR42913">
    <property type="entry name" value="APOPTOSIS-INDUCING FACTOR 1"/>
    <property type="match status" value="1"/>
</dbReference>
<organism evidence="7 8">
    <name type="scientific">Pseudomonas monteilii</name>
    <dbReference type="NCBI Taxonomy" id="76759"/>
    <lineage>
        <taxon>Bacteria</taxon>
        <taxon>Pseudomonadati</taxon>
        <taxon>Pseudomonadota</taxon>
        <taxon>Gammaproteobacteria</taxon>
        <taxon>Pseudomonadales</taxon>
        <taxon>Pseudomonadaceae</taxon>
        <taxon>Pseudomonas</taxon>
    </lineage>
</organism>
<feature type="domain" description="FAD/NAD(P)-binding" evidence="6">
    <location>
        <begin position="4"/>
        <end position="332"/>
    </location>
</feature>
<dbReference type="InterPro" id="IPR036188">
    <property type="entry name" value="FAD/NAD-bd_sf"/>
</dbReference>
<keyword evidence="3" id="KW-0285">Flavoprotein</keyword>
<dbReference type="AlphaFoldDB" id="A0AAE6RC66"/>
<evidence type="ECO:0000256" key="4">
    <source>
        <dbReference type="ARBA" id="ARBA00022827"/>
    </source>
</evidence>
<gene>
    <name evidence="7" type="ORF">TCK1_2375</name>
</gene>
<sequence>MKHRIVIVGGGAGGIELATRLGKTLGRRNHATITLVDANLTHIWKPLFHEVAAGSLNPGVDELNYIAQAKWNHFHFQHGRMAGIDRTSKAVRLTAPSGSSWQEREIEYDTLVMAVGSHCNDFATPGVQQHCQFLDSRAQAERLHGVLLNRYMRSHASDTAHPLEIAIVGAGATGVELCAELQHAVRVIKGYGVKHACPSTLNITLLEAGPRVLPVLNEKASQAVHNGLNELGINVRVGTAVKEVTENGVVLADGETLNADLKIWAAGIKAPEFLKTLDGLETNRINQLNVKRTLQTTLDDSIFAIGDCSSCPLDDTSGRFVPPRAQAANQQAALLCKNLERHLDGEPLLDFKYEDKGTLISLASFDAIGSLSGIFSGEVITRGLIAKTLYTSLYRLHQAALYGTPRMLLKALAEYLQRKTRPKLRLH</sequence>
<dbReference type="Proteomes" id="UP000464593">
    <property type="component" value="Chromosome"/>
</dbReference>
<evidence type="ECO:0000256" key="3">
    <source>
        <dbReference type="ARBA" id="ARBA00022630"/>
    </source>
</evidence>
<protein>
    <submittedName>
        <fullName evidence="7">Pyridine nucleotide-disulfide oxidoreductase</fullName>
    </submittedName>
</protein>
<evidence type="ECO:0000313" key="7">
    <source>
        <dbReference type="EMBL" id="QHB27721.1"/>
    </source>
</evidence>
<dbReference type="PANTHER" id="PTHR42913:SF3">
    <property type="entry name" value="64 KDA MITOCHONDRIAL NADH DEHYDROGENASE (EUROFUNG)"/>
    <property type="match status" value="1"/>
</dbReference>
<name>A0AAE6RC66_9PSED</name>
<dbReference type="GO" id="GO:0019646">
    <property type="term" value="P:aerobic electron transport chain"/>
    <property type="evidence" value="ECO:0007669"/>
    <property type="project" value="TreeGrafter"/>
</dbReference>
<proteinExistence type="inferred from homology"/>
<dbReference type="Pfam" id="PF07992">
    <property type="entry name" value="Pyr_redox_2"/>
    <property type="match status" value="1"/>
</dbReference>
<keyword evidence="4" id="KW-0274">FAD</keyword>
<comment type="cofactor">
    <cofactor evidence="1">
        <name>FAD</name>
        <dbReference type="ChEBI" id="CHEBI:57692"/>
    </cofactor>
</comment>
<dbReference type="InterPro" id="IPR051169">
    <property type="entry name" value="NADH-Q_oxidoreductase"/>
</dbReference>
<evidence type="ECO:0000256" key="2">
    <source>
        <dbReference type="ARBA" id="ARBA00005272"/>
    </source>
</evidence>
<dbReference type="RefSeq" id="WP_027608951.1">
    <property type="nucleotide sequence ID" value="NZ_CP040324.1"/>
</dbReference>
<dbReference type="PRINTS" id="PR00411">
    <property type="entry name" value="PNDRDTASEI"/>
</dbReference>
<dbReference type="SUPFAM" id="SSF51905">
    <property type="entry name" value="FAD/NAD(P)-binding domain"/>
    <property type="match status" value="1"/>
</dbReference>
<dbReference type="PRINTS" id="PR00368">
    <property type="entry name" value="FADPNR"/>
</dbReference>
<evidence type="ECO:0000256" key="1">
    <source>
        <dbReference type="ARBA" id="ARBA00001974"/>
    </source>
</evidence>